<sequence length="116" mass="13041">MVEKYRAVIDRNQPRSSTILSDDLDLIVGRIVFGGSGHLYGRGIEEDKRALFYPFERIDRPDAKTLRGGIVILHSLQDMMLPAEHSERFVAKAREVFKGKPGGDRISDAQGRGSWV</sequence>
<dbReference type="EMBL" id="DS026990">
    <property type="protein sequence ID" value="EAW15310.1"/>
    <property type="molecule type" value="Genomic_DNA"/>
</dbReference>
<organism evidence="1 2">
    <name type="scientific">Aspergillus clavatus (strain ATCC 1007 / CBS 513.65 / DSM 816 / NCTC 3887 / NRRL 1 / QM 1276 / 107)</name>
    <dbReference type="NCBI Taxonomy" id="344612"/>
    <lineage>
        <taxon>Eukaryota</taxon>
        <taxon>Fungi</taxon>
        <taxon>Dikarya</taxon>
        <taxon>Ascomycota</taxon>
        <taxon>Pezizomycotina</taxon>
        <taxon>Eurotiomycetes</taxon>
        <taxon>Eurotiomycetidae</taxon>
        <taxon>Eurotiales</taxon>
        <taxon>Aspergillaceae</taxon>
        <taxon>Aspergillus</taxon>
        <taxon>Aspergillus subgen. Fumigati</taxon>
    </lineage>
</organism>
<dbReference type="OrthoDB" id="19653at2759"/>
<keyword evidence="2" id="KW-1185">Reference proteome</keyword>
<accession>A1C4H0</accession>
<dbReference type="RefSeq" id="XP_001276736.1">
    <property type="nucleotide sequence ID" value="XM_001276735.1"/>
</dbReference>
<name>A1C4H0_ASPCL</name>
<dbReference type="GeneID" id="4708943"/>
<dbReference type="AlphaFoldDB" id="A1C4H0"/>
<evidence type="ECO:0000313" key="2">
    <source>
        <dbReference type="Proteomes" id="UP000006701"/>
    </source>
</evidence>
<gene>
    <name evidence="1" type="ORF">ACLA_059770</name>
</gene>
<proteinExistence type="predicted"/>
<reference evidence="1 2" key="1">
    <citation type="journal article" date="2008" name="PLoS Genet.">
        <title>Genomic islands in the pathogenic filamentous fungus Aspergillus fumigatus.</title>
        <authorList>
            <person name="Fedorova N.D."/>
            <person name="Khaldi N."/>
            <person name="Joardar V.S."/>
            <person name="Maiti R."/>
            <person name="Amedeo P."/>
            <person name="Anderson M.J."/>
            <person name="Crabtree J."/>
            <person name="Silva J.C."/>
            <person name="Badger J.H."/>
            <person name="Albarraq A."/>
            <person name="Angiuoli S."/>
            <person name="Bussey H."/>
            <person name="Bowyer P."/>
            <person name="Cotty P.J."/>
            <person name="Dyer P.S."/>
            <person name="Egan A."/>
            <person name="Galens K."/>
            <person name="Fraser-Liggett C.M."/>
            <person name="Haas B.J."/>
            <person name="Inman J.M."/>
            <person name="Kent R."/>
            <person name="Lemieux S."/>
            <person name="Malavazi I."/>
            <person name="Orvis J."/>
            <person name="Roemer T."/>
            <person name="Ronning C.M."/>
            <person name="Sundaram J.P."/>
            <person name="Sutton G."/>
            <person name="Turner G."/>
            <person name="Venter J.C."/>
            <person name="White O.R."/>
            <person name="Whitty B.R."/>
            <person name="Youngman P."/>
            <person name="Wolfe K.H."/>
            <person name="Goldman G.H."/>
            <person name="Wortman J.R."/>
            <person name="Jiang B."/>
            <person name="Denning D.W."/>
            <person name="Nierman W.C."/>
        </authorList>
    </citation>
    <scope>NUCLEOTIDE SEQUENCE [LARGE SCALE GENOMIC DNA]</scope>
    <source>
        <strain evidence="2">ATCC 1007 / CBS 513.65 / DSM 816 / NCTC 3887 / NRRL 1</strain>
    </source>
</reference>
<protein>
    <submittedName>
        <fullName evidence="1">Uncharacterized protein</fullName>
    </submittedName>
</protein>
<dbReference type="KEGG" id="act:ACLA_059770"/>
<dbReference type="Proteomes" id="UP000006701">
    <property type="component" value="Unassembled WGS sequence"/>
</dbReference>
<dbReference type="VEuPathDB" id="FungiDB:ACLA_059770"/>
<evidence type="ECO:0000313" key="1">
    <source>
        <dbReference type="EMBL" id="EAW15310.1"/>
    </source>
</evidence>
<dbReference type="HOGENOM" id="CLU_2096332_0_0_1"/>